<dbReference type="Pfam" id="PF01522">
    <property type="entry name" value="Polysacc_deac_1"/>
    <property type="match status" value="1"/>
</dbReference>
<evidence type="ECO:0000313" key="5">
    <source>
        <dbReference type="Proteomes" id="UP000789405"/>
    </source>
</evidence>
<dbReference type="InterPro" id="IPR052740">
    <property type="entry name" value="CE4"/>
</dbReference>
<reference evidence="4" key="1">
    <citation type="submission" date="2021-06" db="EMBL/GenBank/DDBJ databases">
        <authorList>
            <person name="Kallberg Y."/>
            <person name="Tangrot J."/>
            <person name="Rosling A."/>
        </authorList>
    </citation>
    <scope>NUCLEOTIDE SEQUENCE</scope>
    <source>
        <strain evidence="4">MA453B</strain>
    </source>
</reference>
<dbReference type="Gene3D" id="3.20.20.370">
    <property type="entry name" value="Glycoside hydrolase/deacetylase"/>
    <property type="match status" value="1"/>
</dbReference>
<evidence type="ECO:0000256" key="1">
    <source>
        <dbReference type="SAM" id="MobiDB-lite"/>
    </source>
</evidence>
<gene>
    <name evidence="4" type="ORF">DERYTH_LOCUS14798</name>
</gene>
<evidence type="ECO:0000259" key="3">
    <source>
        <dbReference type="Pfam" id="PF01522"/>
    </source>
</evidence>
<dbReference type="OrthoDB" id="504708at2759"/>
<organism evidence="4 5">
    <name type="scientific">Dentiscutata erythropus</name>
    <dbReference type="NCBI Taxonomy" id="1348616"/>
    <lineage>
        <taxon>Eukaryota</taxon>
        <taxon>Fungi</taxon>
        <taxon>Fungi incertae sedis</taxon>
        <taxon>Mucoromycota</taxon>
        <taxon>Glomeromycotina</taxon>
        <taxon>Glomeromycetes</taxon>
        <taxon>Diversisporales</taxon>
        <taxon>Gigasporaceae</taxon>
        <taxon>Dentiscutata</taxon>
    </lineage>
</organism>
<dbReference type="GO" id="GO:0016810">
    <property type="term" value="F:hydrolase activity, acting on carbon-nitrogen (but not peptide) bonds"/>
    <property type="evidence" value="ECO:0007669"/>
    <property type="project" value="InterPro"/>
</dbReference>
<keyword evidence="5" id="KW-1185">Reference proteome</keyword>
<dbReference type="Proteomes" id="UP000789405">
    <property type="component" value="Unassembled WGS sequence"/>
</dbReference>
<dbReference type="InterPro" id="IPR002509">
    <property type="entry name" value="NODB_dom"/>
</dbReference>
<dbReference type="SUPFAM" id="SSF88713">
    <property type="entry name" value="Glycoside hydrolase/deacetylase"/>
    <property type="match status" value="1"/>
</dbReference>
<keyword evidence="2" id="KW-0812">Transmembrane</keyword>
<protein>
    <submittedName>
        <fullName evidence="4">11401_t:CDS:1</fullName>
    </submittedName>
</protein>
<feature type="region of interest" description="Disordered" evidence="1">
    <location>
        <begin position="475"/>
        <end position="508"/>
    </location>
</feature>
<name>A0A9N9IBH2_9GLOM</name>
<keyword evidence="2" id="KW-0472">Membrane</keyword>
<evidence type="ECO:0000256" key="2">
    <source>
        <dbReference type="SAM" id="Phobius"/>
    </source>
</evidence>
<keyword evidence="2" id="KW-1133">Transmembrane helix</keyword>
<proteinExistence type="predicted"/>
<feature type="compositionally biased region" description="Polar residues" evidence="1">
    <location>
        <begin position="475"/>
        <end position="503"/>
    </location>
</feature>
<dbReference type="PANTHER" id="PTHR45985:SF3">
    <property type="entry name" value="CHITIN DEACETYLASE-LIKE 4"/>
    <property type="match status" value="1"/>
</dbReference>
<feature type="domain" description="NodB homology" evidence="3">
    <location>
        <begin position="142"/>
        <end position="259"/>
    </location>
</feature>
<accession>A0A9N9IBH2</accession>
<feature type="non-terminal residue" evidence="4">
    <location>
        <position position="1"/>
    </location>
</feature>
<dbReference type="GO" id="GO:0005975">
    <property type="term" value="P:carbohydrate metabolic process"/>
    <property type="evidence" value="ECO:0007669"/>
    <property type="project" value="InterPro"/>
</dbReference>
<dbReference type="InterPro" id="IPR011330">
    <property type="entry name" value="Glyco_hydro/deAcase_b/a-brl"/>
</dbReference>
<dbReference type="AlphaFoldDB" id="A0A9N9IBH2"/>
<comment type="caution">
    <text evidence="4">The sequence shown here is derived from an EMBL/GenBank/DDBJ whole genome shotgun (WGS) entry which is preliminary data.</text>
</comment>
<evidence type="ECO:0000313" key="4">
    <source>
        <dbReference type="EMBL" id="CAG8727003.1"/>
    </source>
</evidence>
<feature type="transmembrane region" description="Helical" evidence="2">
    <location>
        <begin position="14"/>
        <end position="33"/>
    </location>
</feature>
<feature type="transmembrane region" description="Helical" evidence="2">
    <location>
        <begin position="89"/>
        <end position="108"/>
    </location>
</feature>
<sequence>PKLKLEGYSPEQEIQTILLANTLLFCLLVISGASPSYKELEMEVIKSIKCVAISFYNDQKKIISQENQQMQIEELIYLGQQMINNPFKMFFLALVYTLLGISFFLIGVESYSCDSTACKPPKCFCSSQTFTGASLSLDETPQFFMFTFDDSVQQTTISVVNQLLGSRKNPNGCPIKTTYYVSIQYTNQSMVTEWYANGHEVADHTVTHVPNPSEQITNCKTVLNTFAGLPNSKIGGFRAPFLNYSVDTFATLSKLGFQYDSSVTALREDASWPYTLDYGLAHDCSSTGFCDKVVHPGFFEIPMAAIIDDAGIAHLMDPYLESLYIHPVQLAIPGRDNATLIALLEEFLDWALAQPNVWFVTSQQLLTWMQNPVPASQLKDYAPFKCQAPNIGKKICNGLTDEGLLENCNFPNGSWSTCYGCPSTDITLDNPVPPGGDRHRLPTNCDTVWWDPIGNACLCTNSSCAYVDTSVPVQNTTNKNPTATGSNNSNPSGDGKSNSNGQKSDASSLSSSSALMIGLMTLGLLQFL</sequence>
<dbReference type="PANTHER" id="PTHR45985">
    <property type="match status" value="1"/>
</dbReference>
<dbReference type="EMBL" id="CAJVPY010011434">
    <property type="protein sequence ID" value="CAG8727003.1"/>
    <property type="molecule type" value="Genomic_DNA"/>
</dbReference>